<keyword evidence="8" id="KW-0378">Hydrolase</keyword>
<dbReference type="GO" id="GO:0016887">
    <property type="term" value="F:ATP hydrolysis activity"/>
    <property type="evidence" value="ECO:0007669"/>
    <property type="project" value="InterPro"/>
</dbReference>
<comment type="caution">
    <text evidence="8">The sequence shown here is derived from an EMBL/GenBank/DDBJ whole genome shotgun (WGS) entry which is preliminary data.</text>
</comment>
<accession>A0A9D1J5K3</accession>
<dbReference type="SMART" id="SM01086">
    <property type="entry name" value="ClpB_D2-small"/>
    <property type="match status" value="1"/>
</dbReference>
<dbReference type="InterPro" id="IPR036628">
    <property type="entry name" value="Clp_N_dom_sf"/>
</dbReference>
<dbReference type="InterPro" id="IPR019489">
    <property type="entry name" value="Clp_ATPase_C"/>
</dbReference>
<keyword evidence="8" id="KW-0645">Protease</keyword>
<dbReference type="GO" id="GO:0006508">
    <property type="term" value="P:proteolysis"/>
    <property type="evidence" value="ECO:0007669"/>
    <property type="project" value="UniProtKB-KW"/>
</dbReference>
<dbReference type="InterPro" id="IPR004176">
    <property type="entry name" value="Clp_R_N"/>
</dbReference>
<dbReference type="AlphaFoldDB" id="A0A9D1J5K3"/>
<dbReference type="Proteomes" id="UP000886744">
    <property type="component" value="Unassembled WGS sequence"/>
</dbReference>
<dbReference type="Gene3D" id="1.10.1780.10">
    <property type="entry name" value="Clp, N-terminal domain"/>
    <property type="match status" value="1"/>
</dbReference>
<keyword evidence="4" id="KW-0143">Chaperone</keyword>
<dbReference type="SMART" id="SM00382">
    <property type="entry name" value="AAA"/>
    <property type="match status" value="2"/>
</dbReference>
<dbReference type="Gene3D" id="4.10.860.10">
    <property type="entry name" value="UVR domain"/>
    <property type="match status" value="1"/>
</dbReference>
<keyword evidence="2" id="KW-0547">Nucleotide-binding</keyword>
<feature type="coiled-coil region" evidence="6">
    <location>
        <begin position="423"/>
        <end position="473"/>
    </location>
</feature>
<dbReference type="InterPro" id="IPR003959">
    <property type="entry name" value="ATPase_AAA_core"/>
</dbReference>
<evidence type="ECO:0000313" key="9">
    <source>
        <dbReference type="Proteomes" id="UP000886744"/>
    </source>
</evidence>
<reference evidence="8" key="1">
    <citation type="submission" date="2020-10" db="EMBL/GenBank/DDBJ databases">
        <authorList>
            <person name="Gilroy R."/>
        </authorList>
    </citation>
    <scope>NUCLEOTIDE SEQUENCE</scope>
    <source>
        <strain evidence="8">ChiHjej13B12-12457</strain>
    </source>
</reference>
<organism evidence="8 9">
    <name type="scientific">Candidatus Coprenecus avistercoris</name>
    <dbReference type="NCBI Taxonomy" id="2840730"/>
    <lineage>
        <taxon>Bacteria</taxon>
        <taxon>Pseudomonadati</taxon>
        <taxon>Bacteroidota</taxon>
        <taxon>Bacteroidia</taxon>
        <taxon>Bacteroidales</taxon>
        <taxon>Rikenellaceae</taxon>
        <taxon>Rikenellaceae incertae sedis</taxon>
        <taxon>Candidatus Coprenecus</taxon>
    </lineage>
</organism>
<dbReference type="Pfam" id="PF10431">
    <property type="entry name" value="ClpB_D2-small"/>
    <property type="match status" value="1"/>
</dbReference>
<evidence type="ECO:0000256" key="4">
    <source>
        <dbReference type="ARBA" id="ARBA00023186"/>
    </source>
</evidence>
<evidence type="ECO:0000256" key="3">
    <source>
        <dbReference type="ARBA" id="ARBA00022840"/>
    </source>
</evidence>
<dbReference type="Gene3D" id="1.10.8.60">
    <property type="match status" value="2"/>
</dbReference>
<dbReference type="Pfam" id="PF02861">
    <property type="entry name" value="Clp_N"/>
    <property type="match status" value="1"/>
</dbReference>
<dbReference type="InterPro" id="IPR003593">
    <property type="entry name" value="AAA+_ATPase"/>
</dbReference>
<dbReference type="SUPFAM" id="SSF81923">
    <property type="entry name" value="Double Clp-N motif"/>
    <property type="match status" value="1"/>
</dbReference>
<dbReference type="PRINTS" id="PR00300">
    <property type="entry name" value="CLPPROTEASEA"/>
</dbReference>
<evidence type="ECO:0000256" key="6">
    <source>
        <dbReference type="SAM" id="Coils"/>
    </source>
</evidence>
<dbReference type="InterPro" id="IPR027417">
    <property type="entry name" value="P-loop_NTPase"/>
</dbReference>
<dbReference type="InterPro" id="IPR041546">
    <property type="entry name" value="ClpA/ClpB_AAA_lid"/>
</dbReference>
<dbReference type="EMBL" id="DVHI01000002">
    <property type="protein sequence ID" value="HIR61911.1"/>
    <property type="molecule type" value="Genomic_DNA"/>
</dbReference>
<dbReference type="SUPFAM" id="SSF52540">
    <property type="entry name" value="P-loop containing nucleoside triphosphate hydrolases"/>
    <property type="match status" value="2"/>
</dbReference>
<name>A0A9D1J5K3_9BACT</name>
<dbReference type="FunFam" id="3.40.50.300:FF:000025">
    <property type="entry name" value="ATP-dependent Clp protease subunit"/>
    <property type="match status" value="1"/>
</dbReference>
<evidence type="ECO:0000259" key="7">
    <source>
        <dbReference type="PROSITE" id="PS51903"/>
    </source>
</evidence>
<dbReference type="GO" id="GO:0008233">
    <property type="term" value="F:peptidase activity"/>
    <property type="evidence" value="ECO:0007669"/>
    <property type="project" value="UniProtKB-KW"/>
</dbReference>
<dbReference type="Gene3D" id="3.40.50.300">
    <property type="entry name" value="P-loop containing nucleotide triphosphate hydrolases"/>
    <property type="match status" value="2"/>
</dbReference>
<dbReference type="CDD" id="cd19499">
    <property type="entry name" value="RecA-like_ClpB_Hsp104-like"/>
    <property type="match status" value="1"/>
</dbReference>
<gene>
    <name evidence="8" type="ORF">IAC94_00085</name>
</gene>
<evidence type="ECO:0000256" key="1">
    <source>
        <dbReference type="ARBA" id="ARBA00022737"/>
    </source>
</evidence>
<dbReference type="InterPro" id="IPR050130">
    <property type="entry name" value="ClpA_ClpB"/>
</dbReference>
<keyword evidence="6" id="KW-0175">Coiled coil</keyword>
<dbReference type="GO" id="GO:0005737">
    <property type="term" value="C:cytoplasm"/>
    <property type="evidence" value="ECO:0007669"/>
    <property type="project" value="TreeGrafter"/>
</dbReference>
<keyword evidence="3 8" id="KW-0067">ATP-binding</keyword>
<keyword evidence="1 5" id="KW-0677">Repeat</keyword>
<dbReference type="GO" id="GO:0005524">
    <property type="term" value="F:ATP binding"/>
    <property type="evidence" value="ECO:0007669"/>
    <property type="project" value="UniProtKB-KW"/>
</dbReference>
<evidence type="ECO:0000313" key="8">
    <source>
        <dbReference type="EMBL" id="HIR61911.1"/>
    </source>
</evidence>
<dbReference type="InterPro" id="IPR001270">
    <property type="entry name" value="ClpA/B"/>
</dbReference>
<dbReference type="PANTHER" id="PTHR11638">
    <property type="entry name" value="ATP-DEPENDENT CLP PROTEASE"/>
    <property type="match status" value="1"/>
</dbReference>
<dbReference type="Pfam" id="PF00004">
    <property type="entry name" value="AAA"/>
    <property type="match status" value="1"/>
</dbReference>
<proteinExistence type="predicted"/>
<dbReference type="GO" id="GO:0034605">
    <property type="term" value="P:cellular response to heat"/>
    <property type="evidence" value="ECO:0007669"/>
    <property type="project" value="TreeGrafter"/>
</dbReference>
<dbReference type="PANTHER" id="PTHR11638:SF18">
    <property type="entry name" value="HEAT SHOCK PROTEIN 104"/>
    <property type="match status" value="1"/>
</dbReference>
<dbReference type="Pfam" id="PF07724">
    <property type="entry name" value="AAA_2"/>
    <property type="match status" value="1"/>
</dbReference>
<evidence type="ECO:0000256" key="5">
    <source>
        <dbReference type="PROSITE-ProRule" id="PRU01251"/>
    </source>
</evidence>
<sequence length="841" mass="93165">MRELNILDKILEYAREEAVRTGWMSITPEHLVLGMIRHGDNEACRFLTDSGLSLARLKSMILDEIDRGCSVPYRDTGQIRPDAALQHILNTAAGILHSPKASQIPDTMVLLSIILKEDNSVTSDIVLDMGLDFNDRYATIPGDRYDDPLPEDDLDMDYGDPGRGRTESPEEILARFGTDLTAAAADGTLDPVTGRDREIDRVIEILCRRKKNNPMIVGDPGVGKTALAEGIARRIADRNVPLDLMHKKIISIDLAAMVAGTKFRGDFEERLRKVLDAVQADPDRILFIDEIHNIVGAGGGGGAMDAAAIIKPALSRGGFQCIGTTTSDEYRKIIEKDGALARRFQKVTVDPPSDTMTLRILEELKPHYEQFHNVTYTPEAVSACISLSNRYITSRHQPDKAIDVMDEAGAAVHMGHSMPDRSIMEMGQKLKELRKVKREHLENSDFEKGAKAMKQELEQQEKLDQATERLKDRAGRRKAVVTESEIMRTVSVMTGIPVEKMAASETSRLAGLRQILSRKIIGQDEAVDKVVRAISRNRAGLRDPGRPIGSFLFLGPTGVGKTHLAKTLAAQLFDTGDAIIRLDMSEYMEKISVTRLIGAPPGYVGYDEGGQLSERVRQKPYSVVLLDEIEKAHPDVFNILLQILDEGRLTDSNGRIVDFRNTVIILTSNIGSRDIKDFGRGIGFGSSGEISQQHQKALIDKALGRSFTPEFLNRLDETVYFRSLTRADMSSILDIELETLHKRVAQAGYSLHLSTRAREFLCDKGYDPSYGARPLKRALRRYLEDLIAETVISGLKPSSRISIDVNEDNTALTVTGNAKKSGLKILLPEKKAASRKEEPAH</sequence>
<dbReference type="CDD" id="cd00009">
    <property type="entry name" value="AAA"/>
    <property type="match status" value="1"/>
</dbReference>
<dbReference type="PROSITE" id="PS51903">
    <property type="entry name" value="CLP_R"/>
    <property type="match status" value="1"/>
</dbReference>
<dbReference type="PROSITE" id="PS00871">
    <property type="entry name" value="CLPAB_2"/>
    <property type="match status" value="1"/>
</dbReference>
<feature type="domain" description="Clp R" evidence="7">
    <location>
        <begin position="1"/>
        <end position="68"/>
    </location>
</feature>
<reference evidence="8" key="2">
    <citation type="journal article" date="2021" name="PeerJ">
        <title>Extensive microbial diversity within the chicken gut microbiome revealed by metagenomics and culture.</title>
        <authorList>
            <person name="Gilroy R."/>
            <person name="Ravi A."/>
            <person name="Getino M."/>
            <person name="Pursley I."/>
            <person name="Horton D.L."/>
            <person name="Alikhan N.F."/>
            <person name="Baker D."/>
            <person name="Gharbi K."/>
            <person name="Hall N."/>
            <person name="Watson M."/>
            <person name="Adriaenssens E.M."/>
            <person name="Foster-Nyarko E."/>
            <person name="Jarju S."/>
            <person name="Secka A."/>
            <person name="Antonio M."/>
            <person name="Oren A."/>
            <person name="Chaudhuri R.R."/>
            <person name="La Ragione R."/>
            <person name="Hildebrand F."/>
            <person name="Pallen M.J."/>
        </authorList>
    </citation>
    <scope>NUCLEOTIDE SEQUENCE</scope>
    <source>
        <strain evidence="8">ChiHjej13B12-12457</strain>
    </source>
</reference>
<protein>
    <submittedName>
        <fullName evidence="8">ATP-dependent Clp protease ATP-binding subunit</fullName>
    </submittedName>
</protein>
<evidence type="ECO:0000256" key="2">
    <source>
        <dbReference type="ARBA" id="ARBA00022741"/>
    </source>
</evidence>
<dbReference type="Pfam" id="PF17871">
    <property type="entry name" value="AAA_lid_9"/>
    <property type="match status" value="1"/>
</dbReference>
<dbReference type="InterPro" id="IPR028299">
    <property type="entry name" value="ClpA/B_CS2"/>
</dbReference>